<comment type="caution">
    <text evidence="3">The sequence shown here is derived from an EMBL/GenBank/DDBJ whole genome shotgun (WGS) entry which is preliminary data.</text>
</comment>
<dbReference type="GO" id="GO:0038023">
    <property type="term" value="F:signaling receptor activity"/>
    <property type="evidence" value="ECO:0007669"/>
    <property type="project" value="TreeGrafter"/>
</dbReference>
<dbReference type="InterPro" id="IPR001368">
    <property type="entry name" value="TNFR/NGFR_Cys_rich_reg"/>
</dbReference>
<feature type="repeat" description="TNFR-Cys" evidence="1">
    <location>
        <begin position="89"/>
        <end position="132"/>
    </location>
</feature>
<evidence type="ECO:0000256" key="1">
    <source>
        <dbReference type="PROSITE-ProRule" id="PRU00206"/>
    </source>
</evidence>
<dbReference type="Gene3D" id="2.10.50.10">
    <property type="entry name" value="Tumor Necrosis Factor Receptor, subunit A, domain 2"/>
    <property type="match status" value="1"/>
</dbReference>
<name>A0A9Q1FBJ8_SYNKA</name>
<dbReference type="EMBL" id="JAINUF010000007">
    <property type="protein sequence ID" value="KAJ8354968.1"/>
    <property type="molecule type" value="Genomic_DNA"/>
</dbReference>
<sequence>MTDEVKRYTLTQKRNRKERTGCCSERCGLQCVSYRMEIELLCLEMLMLLARVTSALPTDAEHYYTDDTGRLCRRCPPGQYQANCGECSACQPEFFTYEWNIEASCLPCHRDCRKEFNLRVVKTCSAVSDVLCSCIDGYTCKDYDGTMKQCKYCLMDTPPTLPPEDG</sequence>
<reference evidence="3" key="1">
    <citation type="journal article" date="2023" name="Science">
        <title>Genome structures resolve the early diversification of teleost fishes.</title>
        <authorList>
            <person name="Parey E."/>
            <person name="Louis A."/>
            <person name="Montfort J."/>
            <person name="Bouchez O."/>
            <person name="Roques C."/>
            <person name="Iampietro C."/>
            <person name="Lluch J."/>
            <person name="Castinel A."/>
            <person name="Donnadieu C."/>
            <person name="Desvignes T."/>
            <person name="Floi Bucao C."/>
            <person name="Jouanno E."/>
            <person name="Wen M."/>
            <person name="Mejri S."/>
            <person name="Dirks R."/>
            <person name="Jansen H."/>
            <person name="Henkel C."/>
            <person name="Chen W.J."/>
            <person name="Zahm M."/>
            <person name="Cabau C."/>
            <person name="Klopp C."/>
            <person name="Thompson A.W."/>
            <person name="Robinson-Rechavi M."/>
            <person name="Braasch I."/>
            <person name="Lecointre G."/>
            <person name="Bobe J."/>
            <person name="Postlethwait J.H."/>
            <person name="Berthelot C."/>
            <person name="Roest Crollius H."/>
            <person name="Guiguen Y."/>
        </authorList>
    </citation>
    <scope>NUCLEOTIDE SEQUENCE</scope>
    <source>
        <strain evidence="3">WJC10195</strain>
    </source>
</reference>
<dbReference type="PROSITE" id="PS50050">
    <property type="entry name" value="TNFR_NGFR_2"/>
    <property type="match status" value="1"/>
</dbReference>
<dbReference type="PANTHER" id="PTHR47139:SF1">
    <property type="entry name" value="TUMOR NECROSIS FACTOR RECEPTOR SUPERFAMILY MEMBER 9"/>
    <property type="match status" value="1"/>
</dbReference>
<dbReference type="GO" id="GO:0042127">
    <property type="term" value="P:regulation of cell population proliferation"/>
    <property type="evidence" value="ECO:0007669"/>
    <property type="project" value="TreeGrafter"/>
</dbReference>
<keyword evidence="4" id="KW-1185">Reference proteome</keyword>
<dbReference type="SUPFAM" id="SSF57586">
    <property type="entry name" value="TNF receptor-like"/>
    <property type="match status" value="2"/>
</dbReference>
<dbReference type="Proteomes" id="UP001152622">
    <property type="component" value="Chromosome 7"/>
</dbReference>
<accession>A0A9Q1FBJ8</accession>
<evidence type="ECO:0000313" key="3">
    <source>
        <dbReference type="EMBL" id="KAJ8354968.1"/>
    </source>
</evidence>
<comment type="caution">
    <text evidence="1">Lacks conserved residue(s) required for the propagation of feature annotation.</text>
</comment>
<keyword evidence="1" id="KW-1015">Disulfide bond</keyword>
<dbReference type="OrthoDB" id="10031141at2759"/>
<dbReference type="PANTHER" id="PTHR47139">
    <property type="entry name" value="TUMOR NECROSIS FACTOR RECEPTOR SUPERFAMILY MEMBER 9"/>
    <property type="match status" value="1"/>
</dbReference>
<organism evidence="3 4">
    <name type="scientific">Synaphobranchus kaupii</name>
    <name type="common">Kaup's arrowtooth eel</name>
    <dbReference type="NCBI Taxonomy" id="118154"/>
    <lineage>
        <taxon>Eukaryota</taxon>
        <taxon>Metazoa</taxon>
        <taxon>Chordata</taxon>
        <taxon>Craniata</taxon>
        <taxon>Vertebrata</taxon>
        <taxon>Euteleostomi</taxon>
        <taxon>Actinopterygii</taxon>
        <taxon>Neopterygii</taxon>
        <taxon>Teleostei</taxon>
        <taxon>Anguilliformes</taxon>
        <taxon>Synaphobranchidae</taxon>
        <taxon>Synaphobranchus</taxon>
    </lineage>
</organism>
<protein>
    <recommendedName>
        <fullName evidence="2">TNFR-Cys domain-containing protein</fullName>
    </recommendedName>
</protein>
<proteinExistence type="predicted"/>
<feature type="disulfide bond" evidence="1">
    <location>
        <begin position="90"/>
        <end position="105"/>
    </location>
</feature>
<evidence type="ECO:0000259" key="2">
    <source>
        <dbReference type="PROSITE" id="PS50050"/>
    </source>
</evidence>
<dbReference type="AlphaFoldDB" id="A0A9Q1FBJ8"/>
<evidence type="ECO:0000313" key="4">
    <source>
        <dbReference type="Proteomes" id="UP001152622"/>
    </source>
</evidence>
<gene>
    <name evidence="3" type="ORF">SKAU_G00225350</name>
</gene>
<feature type="domain" description="TNFR-Cys" evidence="2">
    <location>
        <begin position="89"/>
        <end position="132"/>
    </location>
</feature>